<reference evidence="2" key="1">
    <citation type="submission" date="2020-07" db="EMBL/GenBank/DDBJ databases">
        <title>Ethylene signaling mediates host invasion by parasitic plants.</title>
        <authorList>
            <person name="Yoshida S."/>
        </authorList>
    </citation>
    <scope>NUCLEOTIDE SEQUENCE</scope>
    <source>
        <strain evidence="2">Okayama</strain>
    </source>
</reference>
<name>A0A830C552_9LAMI</name>
<dbReference type="Pfam" id="PF03478">
    <property type="entry name" value="Beta-prop_KIB1-4"/>
    <property type="match status" value="1"/>
</dbReference>
<proteinExistence type="predicted"/>
<evidence type="ECO:0000313" key="3">
    <source>
        <dbReference type="Proteomes" id="UP000653305"/>
    </source>
</evidence>
<feature type="domain" description="KIB1-4 beta-propeller" evidence="1">
    <location>
        <begin position="1"/>
        <end position="49"/>
    </location>
</feature>
<keyword evidence="3" id="KW-1185">Reference proteome</keyword>
<dbReference type="OrthoDB" id="722989at2759"/>
<evidence type="ECO:0000313" key="2">
    <source>
        <dbReference type="EMBL" id="GFP93312.1"/>
    </source>
</evidence>
<accession>A0A830C552</accession>
<dbReference type="PANTHER" id="PTHR44259">
    <property type="entry name" value="OS07G0183000 PROTEIN-RELATED"/>
    <property type="match status" value="1"/>
</dbReference>
<organism evidence="2 3">
    <name type="scientific">Phtheirospermum japonicum</name>
    <dbReference type="NCBI Taxonomy" id="374723"/>
    <lineage>
        <taxon>Eukaryota</taxon>
        <taxon>Viridiplantae</taxon>
        <taxon>Streptophyta</taxon>
        <taxon>Embryophyta</taxon>
        <taxon>Tracheophyta</taxon>
        <taxon>Spermatophyta</taxon>
        <taxon>Magnoliopsida</taxon>
        <taxon>eudicotyledons</taxon>
        <taxon>Gunneridae</taxon>
        <taxon>Pentapetalae</taxon>
        <taxon>asterids</taxon>
        <taxon>lamiids</taxon>
        <taxon>Lamiales</taxon>
        <taxon>Orobanchaceae</taxon>
        <taxon>Orobanchaceae incertae sedis</taxon>
        <taxon>Phtheirospermum</taxon>
    </lineage>
</organism>
<dbReference type="AlphaFoldDB" id="A0A830C552"/>
<comment type="caution">
    <text evidence="2">The sequence shown here is derived from an EMBL/GenBank/DDBJ whole genome shotgun (WGS) entry which is preliminary data.</text>
</comment>
<evidence type="ECO:0000259" key="1">
    <source>
        <dbReference type="Pfam" id="PF03478"/>
    </source>
</evidence>
<dbReference type="PANTHER" id="PTHR44259:SF37">
    <property type="entry name" value="DUF1618 DOMAIN-CONTAINING PROTEIN"/>
    <property type="match status" value="1"/>
</dbReference>
<dbReference type="InterPro" id="IPR050942">
    <property type="entry name" value="F-box_BR-signaling"/>
</dbReference>
<dbReference type="EMBL" id="BMAC01000308">
    <property type="protein sequence ID" value="GFP93312.1"/>
    <property type="molecule type" value="Genomic_DNA"/>
</dbReference>
<protein>
    <recommendedName>
        <fullName evidence="1">KIB1-4 beta-propeller domain-containing protein</fullName>
    </recommendedName>
</protein>
<gene>
    <name evidence="2" type="ORF">PHJA_001475600</name>
</gene>
<dbReference type="InterPro" id="IPR005174">
    <property type="entry name" value="KIB1-4_b-propeller"/>
</dbReference>
<sequence length="82" mass="9218">MFVGSNHSFAMSAVECPGLKPNSIYFTDSNKHYTPNGSVYGGHDIGIFDYQNKTLSPCHYPCEAQSMRKNGQPPIWFAPRIY</sequence>
<dbReference type="Proteomes" id="UP000653305">
    <property type="component" value="Unassembled WGS sequence"/>
</dbReference>